<evidence type="ECO:0000256" key="1">
    <source>
        <dbReference type="ARBA" id="ARBA00023224"/>
    </source>
</evidence>
<proteinExistence type="inferred from homology"/>
<feature type="domain" description="HAMP" evidence="7">
    <location>
        <begin position="132"/>
        <end position="187"/>
    </location>
</feature>
<dbReference type="InterPro" id="IPR035965">
    <property type="entry name" value="PAS-like_dom_sf"/>
</dbReference>
<dbReference type="SMART" id="SM00283">
    <property type="entry name" value="MA"/>
    <property type="match status" value="1"/>
</dbReference>
<feature type="domain" description="PAS" evidence="6">
    <location>
        <begin position="185"/>
        <end position="230"/>
    </location>
</feature>
<accession>A0ABY6HYQ1</accession>
<feature type="domain" description="Methyl-accepting transducer" evidence="5">
    <location>
        <begin position="323"/>
        <end position="580"/>
    </location>
</feature>
<dbReference type="InterPro" id="IPR003660">
    <property type="entry name" value="HAMP_dom"/>
</dbReference>
<feature type="transmembrane region" description="Helical" evidence="4">
    <location>
        <begin position="17"/>
        <end position="37"/>
    </location>
</feature>
<comment type="similarity">
    <text evidence="2">Belongs to the methyl-accepting chemotaxis (MCP) protein family.</text>
</comment>
<evidence type="ECO:0000256" key="2">
    <source>
        <dbReference type="ARBA" id="ARBA00029447"/>
    </source>
</evidence>
<dbReference type="PANTHER" id="PTHR32089">
    <property type="entry name" value="METHYL-ACCEPTING CHEMOTAXIS PROTEIN MCPB"/>
    <property type="match status" value="1"/>
</dbReference>
<feature type="transmembrane region" description="Helical" evidence="4">
    <location>
        <begin position="57"/>
        <end position="76"/>
    </location>
</feature>
<protein>
    <recommendedName>
        <fullName evidence="10">Methyl-accepting chemotaxis protein</fullName>
    </recommendedName>
</protein>
<dbReference type="PROSITE" id="PS50111">
    <property type="entry name" value="CHEMOTAXIS_TRANSDUC_2"/>
    <property type="match status" value="1"/>
</dbReference>
<dbReference type="PANTHER" id="PTHR32089:SF112">
    <property type="entry name" value="LYSOZYME-LIKE PROTEIN-RELATED"/>
    <property type="match status" value="1"/>
</dbReference>
<evidence type="ECO:0000256" key="4">
    <source>
        <dbReference type="SAM" id="Phobius"/>
    </source>
</evidence>
<evidence type="ECO:0000256" key="3">
    <source>
        <dbReference type="PROSITE-ProRule" id="PRU00284"/>
    </source>
</evidence>
<sequence>MTIQPSQRRTIKELRKLLLIIAFFLISFTALLLLIFVNIRRTNNTSWLNSQLDAPTMGQIVLIVAILVISSFFIFFKQSLFRKLSVPIATMIVFGIYVVLIMSLFDYRLDVIILGVTLGAGLIVLFLIFTVSNIRTPLLDIRDYTSAIGQNLFNYEIDSAIFSRKEEIGELARNIKDMAGKIQSQQNSIREIIDSTTAPIVILDNNLIIVDISDSIKYLSGFDKKDYLGKKFHEICTNSEDYAEMISKLKYEGELQDFQFELKTKNTKKKIGYLSIKQTNSDNQTEQGYLVTIMDITQTILLVKQVQKIAQDLSSMSDQFTISANQINISIQEVSQGSQIVAKGAQNQTNDIHSISKMLEGIKKISANIVSRENDITSLSKNGKEMAKTGNNLSIEISENIALIMDDTRKIQAVMERLGKKSEEITKIIDIIASISNETNLLALNAAIEAARAGDAGKGFAVVADQVRKLAEDSKTAATQIGELIHEIHDEINIAIENTEQSYSSVENGRQAISKTKLKLENLFDIINQTDQAIQANLNQIQKEDTLLEQTLIQTNKMNKIIESNQSVTENLSSSAEEMAATLEELAAGAEELNSTSERMVMEISKI</sequence>
<evidence type="ECO:0008006" key="10">
    <source>
        <dbReference type="Google" id="ProtNLM"/>
    </source>
</evidence>
<dbReference type="Pfam" id="PF00015">
    <property type="entry name" value="MCPsignal"/>
    <property type="match status" value="1"/>
</dbReference>
<keyword evidence="4" id="KW-0812">Transmembrane</keyword>
<dbReference type="Pfam" id="PF00989">
    <property type="entry name" value="PAS"/>
    <property type="match status" value="1"/>
</dbReference>
<dbReference type="CDD" id="cd00130">
    <property type="entry name" value="PAS"/>
    <property type="match status" value="1"/>
</dbReference>
<dbReference type="Gene3D" id="1.10.287.950">
    <property type="entry name" value="Methyl-accepting chemotaxis protein"/>
    <property type="match status" value="1"/>
</dbReference>
<dbReference type="PROSITE" id="PS50885">
    <property type="entry name" value="HAMP"/>
    <property type="match status" value="1"/>
</dbReference>
<keyword evidence="1 3" id="KW-0807">Transducer</keyword>
<dbReference type="SUPFAM" id="SSF55785">
    <property type="entry name" value="PYP-like sensor domain (PAS domain)"/>
    <property type="match status" value="1"/>
</dbReference>
<dbReference type="PROSITE" id="PS50112">
    <property type="entry name" value="PAS"/>
    <property type="match status" value="1"/>
</dbReference>
<evidence type="ECO:0000313" key="8">
    <source>
        <dbReference type="EMBL" id="UYP48668.1"/>
    </source>
</evidence>
<feature type="transmembrane region" description="Helical" evidence="4">
    <location>
        <begin position="111"/>
        <end position="132"/>
    </location>
</feature>
<reference evidence="8" key="1">
    <citation type="submission" date="2022-09" db="EMBL/GenBank/DDBJ databases">
        <title>Actin cytoskeleton and complex cell architecture in an #Asgard archaeon.</title>
        <authorList>
            <person name="Ponce Toledo R.I."/>
            <person name="Schleper C."/>
            <person name="Rodrigues Oliveira T."/>
            <person name="Wollweber F."/>
            <person name="Xu J."/>
            <person name="Rittmann S."/>
            <person name="Klingl A."/>
            <person name="Pilhofer M."/>
        </authorList>
    </citation>
    <scope>NUCLEOTIDE SEQUENCE</scope>
    <source>
        <strain evidence="8">B-35</strain>
    </source>
</reference>
<dbReference type="Gene3D" id="6.10.340.10">
    <property type="match status" value="1"/>
</dbReference>
<organism evidence="8 9">
    <name type="scientific">Candidatus Lokiarchaeum ossiferum</name>
    <dbReference type="NCBI Taxonomy" id="2951803"/>
    <lineage>
        <taxon>Archaea</taxon>
        <taxon>Promethearchaeati</taxon>
        <taxon>Promethearchaeota</taxon>
        <taxon>Promethearchaeia</taxon>
        <taxon>Promethearchaeales</taxon>
        <taxon>Promethearchaeaceae</taxon>
        <taxon>Candidatus Lokiarchaeum</taxon>
    </lineage>
</organism>
<dbReference type="EMBL" id="CP104013">
    <property type="protein sequence ID" value="UYP48668.1"/>
    <property type="molecule type" value="Genomic_DNA"/>
</dbReference>
<evidence type="ECO:0000259" key="6">
    <source>
        <dbReference type="PROSITE" id="PS50112"/>
    </source>
</evidence>
<keyword evidence="4" id="KW-1133">Transmembrane helix</keyword>
<feature type="transmembrane region" description="Helical" evidence="4">
    <location>
        <begin position="88"/>
        <end position="105"/>
    </location>
</feature>
<dbReference type="Gene3D" id="3.30.450.20">
    <property type="entry name" value="PAS domain"/>
    <property type="match status" value="1"/>
</dbReference>
<keyword evidence="4" id="KW-0472">Membrane</keyword>
<dbReference type="Proteomes" id="UP001208689">
    <property type="component" value="Chromosome"/>
</dbReference>
<dbReference type="InterPro" id="IPR013767">
    <property type="entry name" value="PAS_fold"/>
</dbReference>
<name>A0ABY6HYQ1_9ARCH</name>
<dbReference type="SUPFAM" id="SSF58104">
    <property type="entry name" value="Methyl-accepting chemotaxis protein (MCP) signaling domain"/>
    <property type="match status" value="1"/>
</dbReference>
<gene>
    <name evidence="8" type="ORF">NEF87_004953</name>
</gene>
<evidence type="ECO:0000259" key="5">
    <source>
        <dbReference type="PROSITE" id="PS50111"/>
    </source>
</evidence>
<keyword evidence="9" id="KW-1185">Reference proteome</keyword>
<evidence type="ECO:0000259" key="7">
    <source>
        <dbReference type="PROSITE" id="PS50885"/>
    </source>
</evidence>
<evidence type="ECO:0000313" key="9">
    <source>
        <dbReference type="Proteomes" id="UP001208689"/>
    </source>
</evidence>
<dbReference type="NCBIfam" id="TIGR00229">
    <property type="entry name" value="sensory_box"/>
    <property type="match status" value="1"/>
</dbReference>
<dbReference type="InterPro" id="IPR004089">
    <property type="entry name" value="MCPsignal_dom"/>
</dbReference>
<dbReference type="InterPro" id="IPR000014">
    <property type="entry name" value="PAS"/>
</dbReference>